<protein>
    <submittedName>
        <fullName evidence="2">Uncharacterized protein</fullName>
    </submittedName>
</protein>
<proteinExistence type="predicted"/>
<evidence type="ECO:0000256" key="1">
    <source>
        <dbReference type="SAM" id="MobiDB-lite"/>
    </source>
</evidence>
<organism evidence="2 3">
    <name type="scientific">Marinobacterium iners DSM 11526</name>
    <dbReference type="NCBI Taxonomy" id="1122198"/>
    <lineage>
        <taxon>Bacteria</taxon>
        <taxon>Pseudomonadati</taxon>
        <taxon>Pseudomonadota</taxon>
        <taxon>Gammaproteobacteria</taxon>
        <taxon>Oceanospirillales</taxon>
        <taxon>Oceanospirillaceae</taxon>
        <taxon>Marinobacterium</taxon>
    </lineage>
</organism>
<keyword evidence="3" id="KW-1185">Reference proteome</keyword>
<evidence type="ECO:0000313" key="3">
    <source>
        <dbReference type="Proteomes" id="UP000242469"/>
    </source>
</evidence>
<evidence type="ECO:0000313" key="2">
    <source>
        <dbReference type="EMBL" id="SEA29247.1"/>
    </source>
</evidence>
<sequence>MSEAQLSLLGSEGGLPPSTAPDTDADIVTHLVRDTHNTRQLTWLELSANLRPTENGKPWTTKRLFTAVRAAVDAGMITPQDPGFMSVLRYTGGQNARSK</sequence>
<dbReference type="STRING" id="1122198.SAMN02745729_102225"/>
<dbReference type="Proteomes" id="UP000242469">
    <property type="component" value="Unassembled WGS sequence"/>
</dbReference>
<accession>A0A1H4A042</accession>
<name>A0A1H4A042_9GAMM</name>
<dbReference type="EMBL" id="FNRJ01000002">
    <property type="protein sequence ID" value="SEA29247.1"/>
    <property type="molecule type" value="Genomic_DNA"/>
</dbReference>
<feature type="region of interest" description="Disordered" evidence="1">
    <location>
        <begin position="1"/>
        <end position="24"/>
    </location>
</feature>
<feature type="compositionally biased region" description="Low complexity" evidence="1">
    <location>
        <begin position="1"/>
        <end position="17"/>
    </location>
</feature>
<dbReference type="AlphaFoldDB" id="A0A1H4A042"/>
<reference evidence="3" key="1">
    <citation type="submission" date="2016-10" db="EMBL/GenBank/DDBJ databases">
        <authorList>
            <person name="Varghese N."/>
            <person name="Submissions S."/>
        </authorList>
    </citation>
    <scope>NUCLEOTIDE SEQUENCE [LARGE SCALE GENOMIC DNA]</scope>
    <source>
        <strain evidence="3">DSM 11526</strain>
    </source>
</reference>
<gene>
    <name evidence="2" type="ORF">SAMN02745729_102225</name>
</gene>
<dbReference type="RefSeq" id="WP_091823533.1">
    <property type="nucleotide sequence ID" value="NZ_FNRJ01000002.1"/>
</dbReference>